<evidence type="ECO:0008006" key="11">
    <source>
        <dbReference type="Google" id="ProtNLM"/>
    </source>
</evidence>
<evidence type="ECO:0000256" key="2">
    <source>
        <dbReference type="ARBA" id="ARBA00022622"/>
    </source>
</evidence>
<evidence type="ECO:0000256" key="8">
    <source>
        <dbReference type="SAM" id="SignalP"/>
    </source>
</evidence>
<dbReference type="AlphaFoldDB" id="A0A5N4A6H4"/>
<dbReference type="EMBL" id="VVIM01000009">
    <property type="protein sequence ID" value="KAB0792922.1"/>
    <property type="molecule type" value="Genomic_DNA"/>
</dbReference>
<name>A0A5N4A6H4_PHOPY</name>
<evidence type="ECO:0000256" key="7">
    <source>
        <dbReference type="ARBA" id="ARBA00023288"/>
    </source>
</evidence>
<keyword evidence="3" id="KW-0812">Transmembrane</keyword>
<dbReference type="PANTHER" id="PTHR33562">
    <property type="entry name" value="ATILLA, ISOFORM B-RELATED-RELATED"/>
    <property type="match status" value="1"/>
</dbReference>
<organism evidence="9 10">
    <name type="scientific">Photinus pyralis</name>
    <name type="common">Common eastern firefly</name>
    <name type="synonym">Lampyris pyralis</name>
    <dbReference type="NCBI Taxonomy" id="7054"/>
    <lineage>
        <taxon>Eukaryota</taxon>
        <taxon>Metazoa</taxon>
        <taxon>Ecdysozoa</taxon>
        <taxon>Arthropoda</taxon>
        <taxon>Hexapoda</taxon>
        <taxon>Insecta</taxon>
        <taxon>Pterygota</taxon>
        <taxon>Neoptera</taxon>
        <taxon>Endopterygota</taxon>
        <taxon>Coleoptera</taxon>
        <taxon>Polyphaga</taxon>
        <taxon>Elateriformia</taxon>
        <taxon>Elateroidea</taxon>
        <taxon>Lampyridae</taxon>
        <taxon>Lampyrinae</taxon>
        <taxon>Photinus</taxon>
    </lineage>
</organism>
<evidence type="ECO:0000256" key="6">
    <source>
        <dbReference type="ARBA" id="ARBA00023136"/>
    </source>
</evidence>
<evidence type="ECO:0000256" key="1">
    <source>
        <dbReference type="ARBA" id="ARBA00004589"/>
    </source>
</evidence>
<keyword evidence="2" id="KW-0325">Glycoprotein</keyword>
<evidence type="ECO:0000313" key="10">
    <source>
        <dbReference type="Proteomes" id="UP000327044"/>
    </source>
</evidence>
<keyword evidence="2" id="KW-0336">GPI-anchor</keyword>
<sequence>MTVYASPVCFLIAIAFAQTALALHCYTCQTQSPNQTCFTHINTTRIPSKLCNRSSADLSIFFNLEHVNPTYLLEASNSSEFECVSYTKTYLRQNITRVGRGCFPKTPNLNVCQAMFFVQGGDAFNLTQCDTCDQDNCNKSVSIYQSYRLLCAVFLVAHYFFNL</sequence>
<comment type="subcellular location">
    <subcellularLocation>
        <location evidence="1">Membrane</location>
        <topology evidence="1">Lipid-anchor</topology>
        <topology evidence="1">GPI-anchor</topology>
    </subcellularLocation>
</comment>
<protein>
    <recommendedName>
        <fullName evidence="11">Protein sleepless</fullName>
    </recommendedName>
</protein>
<dbReference type="InParanoid" id="A0A5N4A6H4"/>
<dbReference type="GO" id="GO:0098552">
    <property type="term" value="C:side of membrane"/>
    <property type="evidence" value="ECO:0007669"/>
    <property type="project" value="UniProtKB-KW"/>
</dbReference>
<evidence type="ECO:0000256" key="4">
    <source>
        <dbReference type="ARBA" id="ARBA00022729"/>
    </source>
</evidence>
<proteinExistence type="predicted"/>
<comment type="caution">
    <text evidence="9">The sequence shown here is derived from an EMBL/GenBank/DDBJ whole genome shotgun (WGS) entry which is preliminary data.</text>
</comment>
<gene>
    <name evidence="9" type="ORF">PPYR_12542</name>
</gene>
<feature type="chain" id="PRO_5024456559" description="Protein sleepless" evidence="8">
    <location>
        <begin position="23"/>
        <end position="163"/>
    </location>
</feature>
<keyword evidence="10" id="KW-1185">Reference proteome</keyword>
<dbReference type="InterPro" id="IPR050975">
    <property type="entry name" value="Sleep_regulator"/>
</dbReference>
<reference evidence="9 10" key="1">
    <citation type="journal article" date="2018" name="Elife">
        <title>Firefly genomes illuminate parallel origins of bioluminescence in beetles.</title>
        <authorList>
            <person name="Fallon T.R."/>
            <person name="Lower S.E."/>
            <person name="Chang C.H."/>
            <person name="Bessho-Uehara M."/>
            <person name="Martin G.J."/>
            <person name="Bewick A.J."/>
            <person name="Behringer M."/>
            <person name="Debat H.J."/>
            <person name="Wong I."/>
            <person name="Day J.C."/>
            <person name="Suvorov A."/>
            <person name="Silva C.J."/>
            <person name="Stanger-Hall K.F."/>
            <person name="Hall D.W."/>
            <person name="Schmitz R.J."/>
            <person name="Nelson D.R."/>
            <person name="Lewis S.M."/>
            <person name="Shigenobu S."/>
            <person name="Bybee S.M."/>
            <person name="Larracuente A.M."/>
            <person name="Oba Y."/>
            <person name="Weng J.K."/>
        </authorList>
    </citation>
    <scope>NUCLEOTIDE SEQUENCE [LARGE SCALE GENOMIC DNA]</scope>
    <source>
        <strain evidence="9">1611_PpyrPB1</strain>
        <tissue evidence="9">Whole body</tissue>
    </source>
</reference>
<dbReference type="Proteomes" id="UP000327044">
    <property type="component" value="Unassembled WGS sequence"/>
</dbReference>
<keyword evidence="5" id="KW-1133">Transmembrane helix</keyword>
<evidence type="ECO:0000256" key="5">
    <source>
        <dbReference type="ARBA" id="ARBA00022989"/>
    </source>
</evidence>
<keyword evidence="6" id="KW-0472">Membrane</keyword>
<dbReference type="PANTHER" id="PTHR33562:SF29">
    <property type="entry name" value="PROTEIN SLEEPLESS"/>
    <property type="match status" value="1"/>
</dbReference>
<dbReference type="OrthoDB" id="6725625at2759"/>
<keyword evidence="7" id="KW-0449">Lipoprotein</keyword>
<keyword evidence="4 8" id="KW-0732">Signal</keyword>
<evidence type="ECO:0000313" key="9">
    <source>
        <dbReference type="EMBL" id="KAB0792922.1"/>
    </source>
</evidence>
<accession>A0A5N4A6H4</accession>
<evidence type="ECO:0000256" key="3">
    <source>
        <dbReference type="ARBA" id="ARBA00022692"/>
    </source>
</evidence>
<feature type="signal peptide" evidence="8">
    <location>
        <begin position="1"/>
        <end position="22"/>
    </location>
</feature>